<sequence>QVCPVSYLRISTSPILHMQNKEVLQALPVGVTVTFTAHFHDDSGDIFHAHSSVLNFATNRDDCVQIRKGATNNTLVMRTVSAGLTLLKVWDAEHSGIADYVPLPVQDATFPEVIDVVVSDGSCVSASLINQEG</sequence>
<feature type="non-terminal residue" evidence="2">
    <location>
        <position position="133"/>
    </location>
</feature>
<dbReference type="PANTHER" id="PTHR23019:SF2">
    <property type="entry name" value="NUCLEAR PORE MEMBRANE GLYCOPROTEIN 210"/>
    <property type="match status" value="1"/>
</dbReference>
<dbReference type="InterPro" id="IPR055094">
    <property type="entry name" value="NUP210_Ig15"/>
</dbReference>
<reference evidence="2 3" key="1">
    <citation type="submission" date="2019-09" db="EMBL/GenBank/DDBJ databases">
        <title>Bird 10,000 Genomes (B10K) Project - Family phase.</title>
        <authorList>
            <person name="Zhang G."/>
        </authorList>
    </citation>
    <scope>NUCLEOTIDE SEQUENCE [LARGE SCALE GENOMIC DNA]</scope>
    <source>
        <strain evidence="2">B10K-DU-001-23</strain>
        <tissue evidence="2">Muscle</tissue>
    </source>
</reference>
<keyword evidence="3" id="KW-1185">Reference proteome</keyword>
<evidence type="ECO:0000313" key="2">
    <source>
        <dbReference type="EMBL" id="NXG56767.1"/>
    </source>
</evidence>
<evidence type="ECO:0000259" key="1">
    <source>
        <dbReference type="Pfam" id="PF22959"/>
    </source>
</evidence>
<dbReference type="InterPro" id="IPR045197">
    <property type="entry name" value="NUP210-like"/>
</dbReference>
<proteinExistence type="predicted"/>
<dbReference type="OrthoDB" id="361283at2759"/>
<gene>
    <name evidence="2" type="primary">Nup210_0</name>
    <name evidence="2" type="ORF">HEMCOM_R13130</name>
</gene>
<dbReference type="Pfam" id="PF22959">
    <property type="entry name" value="Ig_NUP210_15th"/>
    <property type="match status" value="1"/>
</dbReference>
<feature type="non-terminal residue" evidence="2">
    <location>
        <position position="1"/>
    </location>
</feature>
<feature type="domain" description="NUP210 Ig-like" evidence="1">
    <location>
        <begin position="3"/>
        <end position="105"/>
    </location>
</feature>
<protein>
    <submittedName>
        <fullName evidence="2">PO210 protein</fullName>
    </submittedName>
</protein>
<name>A0A7K9CXB7_9AVES</name>
<dbReference type="EMBL" id="VWZJ01002680">
    <property type="protein sequence ID" value="NXG56767.1"/>
    <property type="molecule type" value="Genomic_DNA"/>
</dbReference>
<evidence type="ECO:0000313" key="3">
    <source>
        <dbReference type="Proteomes" id="UP000518305"/>
    </source>
</evidence>
<dbReference type="AlphaFoldDB" id="A0A7K9CXB7"/>
<dbReference type="GO" id="GO:0005643">
    <property type="term" value="C:nuclear pore"/>
    <property type="evidence" value="ECO:0007669"/>
    <property type="project" value="TreeGrafter"/>
</dbReference>
<organism evidence="2 3">
    <name type="scientific">Hemiprocne comata</name>
    <dbReference type="NCBI Taxonomy" id="243314"/>
    <lineage>
        <taxon>Eukaryota</taxon>
        <taxon>Metazoa</taxon>
        <taxon>Chordata</taxon>
        <taxon>Craniata</taxon>
        <taxon>Vertebrata</taxon>
        <taxon>Euteleostomi</taxon>
        <taxon>Archelosauria</taxon>
        <taxon>Archosauria</taxon>
        <taxon>Dinosauria</taxon>
        <taxon>Saurischia</taxon>
        <taxon>Theropoda</taxon>
        <taxon>Coelurosauria</taxon>
        <taxon>Aves</taxon>
        <taxon>Neognathae</taxon>
        <taxon>Neoaves</taxon>
        <taxon>Strisores</taxon>
        <taxon>Apodiformes</taxon>
        <taxon>Apodidae</taxon>
        <taxon>Hemiprocninae</taxon>
        <taxon>Hemiprocne</taxon>
    </lineage>
</organism>
<comment type="caution">
    <text evidence="2">The sequence shown here is derived from an EMBL/GenBank/DDBJ whole genome shotgun (WGS) entry which is preliminary data.</text>
</comment>
<dbReference type="Proteomes" id="UP000518305">
    <property type="component" value="Unassembled WGS sequence"/>
</dbReference>
<accession>A0A7K9CXB7</accession>
<dbReference type="PANTHER" id="PTHR23019">
    <property type="entry name" value="NUCLEAR PORE MEMBRANE GLYCOPROTEIN GP210-RELATED"/>
    <property type="match status" value="1"/>
</dbReference>